<proteinExistence type="predicted"/>
<accession>A0A8J3TJQ6</accession>
<evidence type="ECO:0000313" key="1">
    <source>
        <dbReference type="EMBL" id="GII28313.1"/>
    </source>
</evidence>
<organism evidence="1 2">
    <name type="scientific">Planotetraspora mira</name>
    <dbReference type="NCBI Taxonomy" id="58121"/>
    <lineage>
        <taxon>Bacteria</taxon>
        <taxon>Bacillati</taxon>
        <taxon>Actinomycetota</taxon>
        <taxon>Actinomycetes</taxon>
        <taxon>Streptosporangiales</taxon>
        <taxon>Streptosporangiaceae</taxon>
        <taxon>Planotetraspora</taxon>
    </lineage>
</organism>
<dbReference type="EMBL" id="BOOO01000008">
    <property type="protein sequence ID" value="GII28313.1"/>
    <property type="molecule type" value="Genomic_DNA"/>
</dbReference>
<gene>
    <name evidence="1" type="ORF">Pmi06nite_17550</name>
</gene>
<keyword evidence="2" id="KW-1185">Reference proteome</keyword>
<name>A0A8J3TJQ6_9ACTN</name>
<sequence length="71" mass="7450">MVWVPGWRPRWHTSCQAGPRGKEEDTSIPSLAATGPLSRWAVMSCTARRALSIKETGAVSGVPLSKGGSGA</sequence>
<comment type="caution">
    <text evidence="1">The sequence shown here is derived from an EMBL/GenBank/DDBJ whole genome shotgun (WGS) entry which is preliminary data.</text>
</comment>
<reference evidence="1 2" key="1">
    <citation type="submission" date="2021-01" db="EMBL/GenBank/DDBJ databases">
        <title>Whole genome shotgun sequence of Planotetraspora mira NBRC 15435.</title>
        <authorList>
            <person name="Komaki H."/>
            <person name="Tamura T."/>
        </authorList>
    </citation>
    <scope>NUCLEOTIDE SEQUENCE [LARGE SCALE GENOMIC DNA]</scope>
    <source>
        <strain evidence="1 2">NBRC 15435</strain>
    </source>
</reference>
<dbReference type="Proteomes" id="UP000650628">
    <property type="component" value="Unassembled WGS sequence"/>
</dbReference>
<dbReference type="AlphaFoldDB" id="A0A8J3TJQ6"/>
<protein>
    <submittedName>
        <fullName evidence="1">Uncharacterized protein</fullName>
    </submittedName>
</protein>
<evidence type="ECO:0000313" key="2">
    <source>
        <dbReference type="Proteomes" id="UP000650628"/>
    </source>
</evidence>